<dbReference type="InterPro" id="IPR004170">
    <property type="entry name" value="WWE_dom"/>
</dbReference>
<feature type="compositionally biased region" description="Polar residues" evidence="2">
    <location>
        <begin position="116"/>
        <end position="141"/>
    </location>
</feature>
<dbReference type="PROSITE" id="PS50918">
    <property type="entry name" value="WWE"/>
    <property type="match status" value="1"/>
</dbReference>
<proteinExistence type="inferred from homology"/>
<feature type="compositionally biased region" description="Polar residues" evidence="2">
    <location>
        <begin position="149"/>
        <end position="175"/>
    </location>
</feature>
<organism evidence="5 6">
    <name type="scientific">Pocillopora meandrina</name>
    <dbReference type="NCBI Taxonomy" id="46732"/>
    <lineage>
        <taxon>Eukaryota</taxon>
        <taxon>Metazoa</taxon>
        <taxon>Cnidaria</taxon>
        <taxon>Anthozoa</taxon>
        <taxon>Hexacorallia</taxon>
        <taxon>Scleractinia</taxon>
        <taxon>Astrocoeniina</taxon>
        <taxon>Pocilloporidae</taxon>
        <taxon>Pocillopora</taxon>
    </lineage>
</organism>
<dbReference type="InterPro" id="IPR057825">
    <property type="entry name" value="WWE_SEC23-DDH2"/>
</dbReference>
<sequence>MADRQGSDSSQKHTPLHGISLANLGGNLNFGPTLVPASDSSPILLRNQTTATPTTSRATPALEHVGEEDSFLGQQPSTQQQAPTPFQSAASQVKTQTSPFFTMASSFSSGHDDFLSPQTSTQGTAGTFSSPQLPVSKSPYQASPAKGPGSQTPPKAVSTLPQSSPPVTASWVQSPSLPPANNLPQTPPVPFSSLPQSQSSTAWPQTPPTPPSLYQSSSSSSVPRPSPQIPYQYSSSVSPPQVQGGITPVTPPATVEPVKPHWFYQKGNSAWKPFSYIDSENLEQALKTSSAGGDRIVATDGGRYDVNLDKRLRYPLYWEEDVSVVRRCTWFHKGDGESKLVPYKEDMAARLEAEFLLGFREAKWPCRVELSDGEHVVMHNANVMVHFVPNNESQNWSGEDTVARPKVVRRGVVDIEDEINDGEPAQIDHLVFVVHGIGPIADLNFRNIIECVDDLRKVSLQMLFDHHEELSGGHAIGRVEFLPVQWHSKLHNDSTGVDERLQSISLGSIRRLREFTNSTLVDILFYTSPTYCQNIVNTVGDDIKRLLEIFKKRNPMFNGKYSVCGHSLGSSILFDILQHQKDKQKQIPLAKQPLIEEASEILSTDGLAANSNDQGQDSDEDSDEEAESYPALRDALAQLGIPEYVDLFESEEMDMETFLLCGEEDIKEMGIPMGPRKKLIGYLNSQKSIMEKRKLEREENKKARAEARAKAKSERKKLKEVSKERTSSAAEKASSFAVSRPDIATSKSLSVASVSSVEVVYQQGLAGTGQPFVEYPQLDLEFYALFALGSPIGMFLTVRGVDEIGQDFQLPTCPRLFNIFHPFDPVAYRIEPLVNPSVRADPVLMPHHKGRKRMHLELRENLSRLGANLKQSLIDSARKTWESLNEFARAHSSQGPDEQDSVVEEATEVTESLPDHPGQVVEVGRLNGGQRIDYVLQEKPIESLNEYLFALGSHVCYWLSEDTALFMLKEIYRN</sequence>
<name>A0AAU9XA42_9CNID</name>
<dbReference type="Pfam" id="PF00536">
    <property type="entry name" value="SAM_1"/>
    <property type="match status" value="1"/>
</dbReference>
<dbReference type="SUPFAM" id="SSF117839">
    <property type="entry name" value="WWE domain"/>
    <property type="match status" value="1"/>
</dbReference>
<protein>
    <recommendedName>
        <fullName evidence="7">DDHD domain-containing protein</fullName>
    </recommendedName>
</protein>
<dbReference type="PANTHER" id="PTHR23509:SF10">
    <property type="entry name" value="LD21067P"/>
    <property type="match status" value="1"/>
</dbReference>
<dbReference type="SMART" id="SM01127">
    <property type="entry name" value="DDHD"/>
    <property type="match status" value="1"/>
</dbReference>
<dbReference type="Gene3D" id="1.10.150.50">
    <property type="entry name" value="Transcription Factor, Ets-1"/>
    <property type="match status" value="1"/>
</dbReference>
<dbReference type="PROSITE" id="PS51043">
    <property type="entry name" value="DDHD"/>
    <property type="match status" value="1"/>
</dbReference>
<dbReference type="SUPFAM" id="SSF47769">
    <property type="entry name" value="SAM/Pointed domain"/>
    <property type="match status" value="1"/>
</dbReference>
<dbReference type="Pfam" id="PF23464">
    <property type="entry name" value="WWE_3"/>
    <property type="match status" value="1"/>
</dbReference>
<feature type="compositionally biased region" description="Acidic residues" evidence="2">
    <location>
        <begin position="616"/>
        <end position="627"/>
    </location>
</feature>
<accession>A0AAU9XA42</accession>
<dbReference type="PANTHER" id="PTHR23509">
    <property type="entry name" value="PA-PL1 PHOSPHOLIPASE FAMILY"/>
    <property type="match status" value="1"/>
</dbReference>
<gene>
    <name evidence="5" type="ORF">PMEA_00019910</name>
</gene>
<dbReference type="EMBL" id="CALNXJ010000036">
    <property type="protein sequence ID" value="CAH3142033.1"/>
    <property type="molecule type" value="Genomic_DNA"/>
</dbReference>
<evidence type="ECO:0000259" key="3">
    <source>
        <dbReference type="PROSITE" id="PS50918"/>
    </source>
</evidence>
<feature type="region of interest" description="Disordered" evidence="2">
    <location>
        <begin position="1"/>
        <end position="252"/>
    </location>
</feature>
<dbReference type="GO" id="GO:0004620">
    <property type="term" value="F:phospholipase activity"/>
    <property type="evidence" value="ECO:0007669"/>
    <property type="project" value="TreeGrafter"/>
</dbReference>
<comment type="caution">
    <text evidence="5">The sequence shown here is derived from an EMBL/GenBank/DDBJ whole genome shotgun (WGS) entry which is preliminary data.</text>
</comment>
<feature type="region of interest" description="Disordered" evidence="2">
    <location>
        <begin position="694"/>
        <end position="726"/>
    </location>
</feature>
<feature type="compositionally biased region" description="Low complexity" evidence="2">
    <location>
        <begin position="49"/>
        <end position="61"/>
    </location>
</feature>
<dbReference type="InterPro" id="IPR004177">
    <property type="entry name" value="DDHD_dom"/>
</dbReference>
<dbReference type="Proteomes" id="UP001159428">
    <property type="component" value="Unassembled WGS sequence"/>
</dbReference>
<reference evidence="5 6" key="1">
    <citation type="submission" date="2022-05" db="EMBL/GenBank/DDBJ databases">
        <authorList>
            <consortium name="Genoscope - CEA"/>
            <person name="William W."/>
        </authorList>
    </citation>
    <scope>NUCLEOTIDE SEQUENCE [LARGE SCALE GENOMIC DNA]</scope>
</reference>
<dbReference type="InterPro" id="IPR001660">
    <property type="entry name" value="SAM"/>
</dbReference>
<feature type="compositionally biased region" description="Polar residues" evidence="2">
    <location>
        <begin position="93"/>
        <end position="109"/>
    </location>
</feature>
<evidence type="ECO:0000256" key="1">
    <source>
        <dbReference type="ARBA" id="ARBA00038464"/>
    </source>
</evidence>
<feature type="compositionally biased region" description="Low complexity" evidence="2">
    <location>
        <begin position="212"/>
        <end position="243"/>
    </location>
</feature>
<dbReference type="Pfam" id="PF02825">
    <property type="entry name" value="WWE"/>
    <property type="match status" value="1"/>
</dbReference>
<feature type="region of interest" description="Disordered" evidence="2">
    <location>
        <begin position="606"/>
        <end position="629"/>
    </location>
</feature>
<evidence type="ECO:0000313" key="6">
    <source>
        <dbReference type="Proteomes" id="UP001159428"/>
    </source>
</evidence>
<dbReference type="InterPro" id="IPR013761">
    <property type="entry name" value="SAM/pointed_sf"/>
</dbReference>
<keyword evidence="6" id="KW-1185">Reference proteome</keyword>
<feature type="compositionally biased region" description="Low complexity" evidence="2">
    <location>
        <begin position="74"/>
        <end position="92"/>
    </location>
</feature>
<evidence type="ECO:0000256" key="2">
    <source>
        <dbReference type="SAM" id="MobiDB-lite"/>
    </source>
</evidence>
<evidence type="ECO:0008006" key="7">
    <source>
        <dbReference type="Google" id="ProtNLM"/>
    </source>
</evidence>
<evidence type="ECO:0000259" key="4">
    <source>
        <dbReference type="PROSITE" id="PS51043"/>
    </source>
</evidence>
<feature type="domain" description="WWE" evidence="3">
    <location>
        <begin position="248"/>
        <end position="327"/>
    </location>
</feature>
<dbReference type="GO" id="GO:0005737">
    <property type="term" value="C:cytoplasm"/>
    <property type="evidence" value="ECO:0007669"/>
    <property type="project" value="TreeGrafter"/>
</dbReference>
<dbReference type="InterPro" id="IPR037197">
    <property type="entry name" value="WWE_dom_sf"/>
</dbReference>
<feature type="compositionally biased region" description="Low complexity" evidence="2">
    <location>
        <begin position="195"/>
        <end position="204"/>
    </location>
</feature>
<dbReference type="SMART" id="SM00454">
    <property type="entry name" value="SAM"/>
    <property type="match status" value="1"/>
</dbReference>
<dbReference type="Pfam" id="PF02862">
    <property type="entry name" value="DDHD"/>
    <property type="match status" value="1"/>
</dbReference>
<dbReference type="InterPro" id="IPR058055">
    <property type="entry name" value="PA-PLA1"/>
</dbReference>
<feature type="domain" description="DDHD" evidence="4">
    <location>
        <begin position="778"/>
        <end position="973"/>
    </location>
</feature>
<comment type="similarity">
    <text evidence="1">Belongs to the PA-PLA1 family.</text>
</comment>
<evidence type="ECO:0000313" key="5">
    <source>
        <dbReference type="EMBL" id="CAH3142033.1"/>
    </source>
</evidence>
<dbReference type="AlphaFoldDB" id="A0AAU9XA42"/>
<dbReference type="GO" id="GO:0046872">
    <property type="term" value="F:metal ion binding"/>
    <property type="evidence" value="ECO:0007669"/>
    <property type="project" value="InterPro"/>
</dbReference>